<dbReference type="Proteomes" id="UP000509345">
    <property type="component" value="Plasmid unnamed1"/>
</dbReference>
<dbReference type="Gene3D" id="3.10.129.10">
    <property type="entry name" value="Hotdog Thioesterase"/>
    <property type="match status" value="1"/>
</dbReference>
<dbReference type="GO" id="GO:0019171">
    <property type="term" value="F:(3R)-hydroxyacyl-[acyl-carrier-protein] dehydratase activity"/>
    <property type="evidence" value="ECO:0007669"/>
    <property type="project" value="TreeGrafter"/>
</dbReference>
<dbReference type="EMBL" id="CP054927">
    <property type="protein sequence ID" value="QKW47804.1"/>
    <property type="molecule type" value="Genomic_DNA"/>
</dbReference>
<organism evidence="2 3">
    <name type="scientific">Streptomyces microflavus</name>
    <name type="common">Streptomyces lipmanii</name>
    <dbReference type="NCBI Taxonomy" id="1919"/>
    <lineage>
        <taxon>Bacteria</taxon>
        <taxon>Bacillati</taxon>
        <taxon>Actinomycetota</taxon>
        <taxon>Actinomycetes</taxon>
        <taxon>Kitasatosporales</taxon>
        <taxon>Streptomycetaceae</taxon>
        <taxon>Streptomyces</taxon>
    </lineage>
</organism>
<sequence>MMDSIRSRTIPSSTAGRHTVTTWKDWIGTSRSAAALLDCEQANRMAATLDREPGFKPGDVLPPGWHWLYFHDIVRASRLGGDGHPALGVTMPAVPLPRRMWAGGELVFHTPLLLGAVANTTTTIRSVEKKHGRTGPLYFVTVDHEVTVESTMALSESQTIVYRELPAEATAPAGPAAPKNAEFSDTWELDNTALFRYSALTFNGHRIHYDTDYARTAEGYPNLVIHGPLLATLLLDLAARQDRPLGSFRYRARSPLFLPDAFTVNGRRAGKNTALWASSADGRLAMEAEAFDRKDGSDD</sequence>
<dbReference type="GeneID" id="87636528"/>
<dbReference type="PANTHER" id="PTHR28152:SF1">
    <property type="entry name" value="HYDROXYACYL-THIOESTER DEHYDRATASE TYPE 2, MITOCHONDRIAL"/>
    <property type="match status" value="1"/>
</dbReference>
<feature type="domain" description="FAS1-like dehydratase" evidence="1">
    <location>
        <begin position="90"/>
        <end position="147"/>
    </location>
</feature>
<dbReference type="PANTHER" id="PTHR28152">
    <property type="entry name" value="HYDROXYACYL-THIOESTER DEHYDRATASE TYPE 2, MITOCHONDRIAL"/>
    <property type="match status" value="1"/>
</dbReference>
<evidence type="ECO:0000313" key="3">
    <source>
        <dbReference type="Proteomes" id="UP000509345"/>
    </source>
</evidence>
<reference evidence="2 3" key="1">
    <citation type="submission" date="2020-06" db="EMBL/GenBank/DDBJ databases">
        <title>Genome mining for natural products.</title>
        <authorList>
            <person name="Zhang B."/>
            <person name="Shi J."/>
            <person name="Ge H."/>
        </authorList>
    </citation>
    <scope>NUCLEOTIDE SEQUENCE [LARGE SCALE GENOMIC DNA]</scope>
    <source>
        <strain evidence="2 3">NA06532</strain>
        <plasmid evidence="2 3">unnamed1</plasmid>
    </source>
</reference>
<geneLocation type="plasmid" evidence="2 3">
    <name>unnamed1</name>
</geneLocation>
<dbReference type="SUPFAM" id="SSF54637">
    <property type="entry name" value="Thioesterase/thiol ester dehydrase-isomerase"/>
    <property type="match status" value="1"/>
</dbReference>
<dbReference type="InterPro" id="IPR039569">
    <property type="entry name" value="FAS1-like_DH_region"/>
</dbReference>
<evidence type="ECO:0000313" key="2">
    <source>
        <dbReference type="EMBL" id="QKW47804.1"/>
    </source>
</evidence>
<proteinExistence type="predicted"/>
<keyword evidence="2" id="KW-0614">Plasmid</keyword>
<dbReference type="Pfam" id="PF13452">
    <property type="entry name" value="FAS1_DH_region"/>
    <property type="match status" value="1"/>
</dbReference>
<dbReference type="AlphaFoldDB" id="A0A7H8N000"/>
<dbReference type="RefSeq" id="WP_176145681.1">
    <property type="nucleotide sequence ID" value="NZ_CP054927.1"/>
</dbReference>
<gene>
    <name evidence="2" type="ORF">HUT09_35235</name>
</gene>
<name>A0A7H8N000_STRMI</name>
<accession>A0A7H8N000</accession>
<evidence type="ECO:0000259" key="1">
    <source>
        <dbReference type="Pfam" id="PF13452"/>
    </source>
</evidence>
<protein>
    <submittedName>
        <fullName evidence="2">MaoC family dehydratase N-terminal domain-containing protein</fullName>
    </submittedName>
</protein>
<dbReference type="InterPro" id="IPR052741">
    <property type="entry name" value="Mitochondrial_HTD2"/>
</dbReference>
<dbReference type="InterPro" id="IPR029069">
    <property type="entry name" value="HotDog_dom_sf"/>
</dbReference>